<protein>
    <submittedName>
        <fullName evidence="1">Uncharacterized protein</fullName>
    </submittedName>
</protein>
<evidence type="ECO:0000313" key="2">
    <source>
        <dbReference type="Proteomes" id="UP001314261"/>
    </source>
</evidence>
<keyword evidence="2" id="KW-1185">Reference proteome</keyword>
<dbReference type="EMBL" id="CAUZLR010000010">
    <property type="protein sequence ID" value="CAK1252560.1"/>
    <property type="molecule type" value="Genomic_DNA"/>
</dbReference>
<proteinExistence type="predicted"/>
<name>A0ABN9Z1V0_9LACO</name>
<gene>
    <name evidence="1" type="ORF">R54839_PPFHFPJH_01458</name>
</gene>
<dbReference type="RefSeq" id="WP_338346381.1">
    <property type="nucleotide sequence ID" value="NZ_CAUZLR010000010.1"/>
</dbReference>
<organism evidence="1 2">
    <name type="scientific">Fructobacillus fructosus</name>
    <dbReference type="NCBI Taxonomy" id="1631"/>
    <lineage>
        <taxon>Bacteria</taxon>
        <taxon>Bacillati</taxon>
        <taxon>Bacillota</taxon>
        <taxon>Bacilli</taxon>
        <taxon>Lactobacillales</taxon>
        <taxon>Lactobacillaceae</taxon>
        <taxon>Fructobacillus</taxon>
    </lineage>
</organism>
<dbReference type="Proteomes" id="UP001314261">
    <property type="component" value="Unassembled WGS sequence"/>
</dbReference>
<reference evidence="1 2" key="1">
    <citation type="submission" date="2023-10" db="EMBL/GenBank/DDBJ databases">
        <authorList>
            <person name="Botero Cardona J."/>
        </authorList>
    </citation>
    <scope>NUCLEOTIDE SEQUENCE [LARGE SCALE GENOMIC DNA]</scope>
    <source>
        <strain evidence="1 2">R-54839</strain>
    </source>
</reference>
<evidence type="ECO:0000313" key="1">
    <source>
        <dbReference type="EMBL" id="CAK1252560.1"/>
    </source>
</evidence>
<sequence>MLLKVQLLANQFDNMLVTGMTKELNYQDFKAVAPKFMNFAKAERNQQEDLDFAVSQIYNEINF</sequence>
<comment type="caution">
    <text evidence="1">The sequence shown here is derived from an EMBL/GenBank/DDBJ whole genome shotgun (WGS) entry which is preliminary data.</text>
</comment>
<accession>A0ABN9Z1V0</accession>